<keyword evidence="4" id="KW-1185">Reference proteome</keyword>
<protein>
    <submittedName>
        <fullName evidence="3">DUF1000-domain-containing protein</fullName>
    </submittedName>
</protein>
<dbReference type="AlphaFoldDB" id="A0A6G1HTZ4"/>
<dbReference type="GO" id="GO:0005634">
    <property type="term" value="C:nucleus"/>
    <property type="evidence" value="ECO:0007669"/>
    <property type="project" value="TreeGrafter"/>
</dbReference>
<dbReference type="PANTHER" id="PTHR12175:SF1">
    <property type="entry name" value="PITH DOMAIN-CONTAINING PROTEIN 1"/>
    <property type="match status" value="1"/>
</dbReference>
<dbReference type="InterPro" id="IPR008979">
    <property type="entry name" value="Galactose-bd-like_sf"/>
</dbReference>
<gene>
    <name evidence="3" type="ORF">EJ06DRAFT_81408</name>
</gene>
<dbReference type="Pfam" id="PF06201">
    <property type="entry name" value="PITH"/>
    <property type="match status" value="2"/>
</dbReference>
<proteinExistence type="inferred from homology"/>
<dbReference type="OrthoDB" id="2635at2759"/>
<dbReference type="InterPro" id="IPR010400">
    <property type="entry name" value="PITH_dom"/>
</dbReference>
<accession>A0A6G1HTZ4</accession>
<organism evidence="3 4">
    <name type="scientific">Trichodelitschia bisporula</name>
    <dbReference type="NCBI Taxonomy" id="703511"/>
    <lineage>
        <taxon>Eukaryota</taxon>
        <taxon>Fungi</taxon>
        <taxon>Dikarya</taxon>
        <taxon>Ascomycota</taxon>
        <taxon>Pezizomycotina</taxon>
        <taxon>Dothideomycetes</taxon>
        <taxon>Dothideomycetes incertae sedis</taxon>
        <taxon>Phaeotrichales</taxon>
        <taxon>Phaeotrichaceae</taxon>
        <taxon>Trichodelitschia</taxon>
    </lineage>
</organism>
<dbReference type="PANTHER" id="PTHR12175">
    <property type="entry name" value="AD039 HT014 THIOREDOXIN FAMILY TRP26"/>
    <property type="match status" value="1"/>
</dbReference>
<dbReference type="InterPro" id="IPR045099">
    <property type="entry name" value="PITH1-like"/>
</dbReference>
<evidence type="ECO:0000313" key="4">
    <source>
        <dbReference type="Proteomes" id="UP000799640"/>
    </source>
</evidence>
<evidence type="ECO:0000259" key="2">
    <source>
        <dbReference type="PROSITE" id="PS51532"/>
    </source>
</evidence>
<dbReference type="Gene3D" id="2.60.120.470">
    <property type="entry name" value="PITH domain"/>
    <property type="match status" value="1"/>
</dbReference>
<feature type="domain" description="PITH" evidence="2">
    <location>
        <begin position="19"/>
        <end position="210"/>
    </location>
</feature>
<comment type="similarity">
    <text evidence="1">Belongs to the PITHD1 family.</text>
</comment>
<reference evidence="3" key="1">
    <citation type="journal article" date="2020" name="Stud. Mycol.">
        <title>101 Dothideomycetes genomes: a test case for predicting lifestyles and emergence of pathogens.</title>
        <authorList>
            <person name="Haridas S."/>
            <person name="Albert R."/>
            <person name="Binder M."/>
            <person name="Bloem J."/>
            <person name="Labutti K."/>
            <person name="Salamov A."/>
            <person name="Andreopoulos B."/>
            <person name="Baker S."/>
            <person name="Barry K."/>
            <person name="Bills G."/>
            <person name="Bluhm B."/>
            <person name="Cannon C."/>
            <person name="Castanera R."/>
            <person name="Culley D."/>
            <person name="Daum C."/>
            <person name="Ezra D."/>
            <person name="Gonzalez J."/>
            <person name="Henrissat B."/>
            <person name="Kuo A."/>
            <person name="Liang C."/>
            <person name="Lipzen A."/>
            <person name="Lutzoni F."/>
            <person name="Magnuson J."/>
            <person name="Mondo S."/>
            <person name="Nolan M."/>
            <person name="Ohm R."/>
            <person name="Pangilinan J."/>
            <person name="Park H.-J."/>
            <person name="Ramirez L."/>
            <person name="Alfaro M."/>
            <person name="Sun H."/>
            <person name="Tritt A."/>
            <person name="Yoshinaga Y."/>
            <person name="Zwiers L.-H."/>
            <person name="Turgeon B."/>
            <person name="Goodwin S."/>
            <person name="Spatafora J."/>
            <person name="Crous P."/>
            <person name="Grigoriev I."/>
        </authorList>
    </citation>
    <scope>NUCLEOTIDE SEQUENCE</scope>
    <source>
        <strain evidence="3">CBS 262.69</strain>
    </source>
</reference>
<evidence type="ECO:0000313" key="3">
    <source>
        <dbReference type="EMBL" id="KAF2399336.1"/>
    </source>
</evidence>
<dbReference type="GO" id="GO:0005737">
    <property type="term" value="C:cytoplasm"/>
    <property type="evidence" value="ECO:0007669"/>
    <property type="project" value="UniProtKB-ARBA"/>
</dbReference>
<dbReference type="SUPFAM" id="SSF49785">
    <property type="entry name" value="Galactose-binding domain-like"/>
    <property type="match status" value="1"/>
</dbReference>
<dbReference type="PROSITE" id="PS51532">
    <property type="entry name" value="PITH"/>
    <property type="match status" value="1"/>
</dbReference>
<dbReference type="EMBL" id="ML996698">
    <property type="protein sequence ID" value="KAF2399336.1"/>
    <property type="molecule type" value="Genomic_DNA"/>
</dbReference>
<dbReference type="Proteomes" id="UP000799640">
    <property type="component" value="Unassembled WGS sequence"/>
</dbReference>
<sequence>MPCEHEHDGHGHGDECDHGPTDELAHQKLLYQEIDFDSVRCQGGESNNAKAVVKKTYAERLSTEPTLTSACDAEMLVTVPYVPLPAVTELCSLFHRFTGQVRLHSILIRTSDSDNAPSTLKVFVNMDQLELSDVADKKPTQTFELPRTNAVQELPIKRVFFSRATSLSFFFADNHSGDDEEPTTISWLAFKGDYMPLNRKPISVTYEAFANPATADKIPGIANGLGQIGD</sequence>
<name>A0A6G1HTZ4_9PEZI</name>
<dbReference type="InterPro" id="IPR037047">
    <property type="entry name" value="PITH_dom_sf"/>
</dbReference>
<evidence type="ECO:0000256" key="1">
    <source>
        <dbReference type="ARBA" id="ARBA00025788"/>
    </source>
</evidence>